<reference evidence="7" key="1">
    <citation type="submission" date="2023-03" db="EMBL/GenBank/DDBJ databases">
        <title>Amycolatopsis taiwanensis NBRC 103393.</title>
        <authorList>
            <person name="Ichikawa N."/>
            <person name="Sato H."/>
            <person name="Tonouchi N."/>
        </authorList>
    </citation>
    <scope>NUCLEOTIDE SEQUENCE</scope>
    <source>
        <strain evidence="7">NBRC 103393</strain>
    </source>
</reference>
<accession>A0A9W6RCR7</accession>
<dbReference type="InterPro" id="IPR014757">
    <property type="entry name" value="Tscrpt_reg_IclR_C"/>
</dbReference>
<organism evidence="7 8">
    <name type="scientific">Amycolatopsis taiwanensis</name>
    <dbReference type="NCBI Taxonomy" id="342230"/>
    <lineage>
        <taxon>Bacteria</taxon>
        <taxon>Bacillati</taxon>
        <taxon>Actinomycetota</taxon>
        <taxon>Actinomycetes</taxon>
        <taxon>Pseudonocardiales</taxon>
        <taxon>Pseudonocardiaceae</taxon>
        <taxon>Amycolatopsis</taxon>
    </lineage>
</organism>
<proteinExistence type="predicted"/>
<dbReference type="GO" id="GO:0045892">
    <property type="term" value="P:negative regulation of DNA-templated transcription"/>
    <property type="evidence" value="ECO:0007669"/>
    <property type="project" value="TreeGrafter"/>
</dbReference>
<feature type="domain" description="HTH iclR-type" evidence="5">
    <location>
        <begin position="17"/>
        <end position="78"/>
    </location>
</feature>
<evidence type="ECO:0000259" key="5">
    <source>
        <dbReference type="PROSITE" id="PS51077"/>
    </source>
</evidence>
<protein>
    <submittedName>
        <fullName evidence="7">IclR family transcriptional regulator</fullName>
    </submittedName>
</protein>
<evidence type="ECO:0000256" key="2">
    <source>
        <dbReference type="ARBA" id="ARBA00023125"/>
    </source>
</evidence>
<dbReference type="GO" id="GO:0003677">
    <property type="term" value="F:DNA binding"/>
    <property type="evidence" value="ECO:0007669"/>
    <property type="project" value="UniProtKB-KW"/>
</dbReference>
<dbReference type="PROSITE" id="PS51078">
    <property type="entry name" value="ICLR_ED"/>
    <property type="match status" value="1"/>
</dbReference>
<comment type="caution">
    <text evidence="7">The sequence shown here is derived from an EMBL/GenBank/DDBJ whole genome shotgun (WGS) entry which is preliminary data.</text>
</comment>
<dbReference type="GO" id="GO:0003700">
    <property type="term" value="F:DNA-binding transcription factor activity"/>
    <property type="evidence" value="ECO:0007669"/>
    <property type="project" value="TreeGrafter"/>
</dbReference>
<dbReference type="PANTHER" id="PTHR30136:SF24">
    <property type="entry name" value="HTH-TYPE TRANSCRIPTIONAL REPRESSOR ALLR"/>
    <property type="match status" value="1"/>
</dbReference>
<dbReference type="Gene3D" id="1.10.10.10">
    <property type="entry name" value="Winged helix-like DNA-binding domain superfamily/Winged helix DNA-binding domain"/>
    <property type="match status" value="1"/>
</dbReference>
<dbReference type="AlphaFoldDB" id="A0A9W6RCR7"/>
<dbReference type="SUPFAM" id="SSF55781">
    <property type="entry name" value="GAF domain-like"/>
    <property type="match status" value="1"/>
</dbReference>
<keyword evidence="3" id="KW-0804">Transcription</keyword>
<feature type="region of interest" description="Disordered" evidence="4">
    <location>
        <begin position="263"/>
        <end position="289"/>
    </location>
</feature>
<dbReference type="InterPro" id="IPR050707">
    <property type="entry name" value="HTH_MetabolicPath_Reg"/>
</dbReference>
<evidence type="ECO:0000313" key="8">
    <source>
        <dbReference type="Proteomes" id="UP001165136"/>
    </source>
</evidence>
<evidence type="ECO:0000256" key="4">
    <source>
        <dbReference type="SAM" id="MobiDB-lite"/>
    </source>
</evidence>
<keyword evidence="2" id="KW-0238">DNA-binding</keyword>
<dbReference type="InterPro" id="IPR036390">
    <property type="entry name" value="WH_DNA-bd_sf"/>
</dbReference>
<dbReference type="EMBL" id="BSTI01000039">
    <property type="protein sequence ID" value="GLY71545.1"/>
    <property type="molecule type" value="Genomic_DNA"/>
</dbReference>
<feature type="compositionally biased region" description="Low complexity" evidence="4">
    <location>
        <begin position="268"/>
        <end position="277"/>
    </location>
</feature>
<evidence type="ECO:0000259" key="6">
    <source>
        <dbReference type="PROSITE" id="PS51078"/>
    </source>
</evidence>
<dbReference type="Pfam" id="PF09339">
    <property type="entry name" value="HTH_IclR"/>
    <property type="match status" value="1"/>
</dbReference>
<dbReference type="InterPro" id="IPR005471">
    <property type="entry name" value="Tscrpt_reg_IclR_N"/>
</dbReference>
<evidence type="ECO:0000313" key="7">
    <source>
        <dbReference type="EMBL" id="GLY71545.1"/>
    </source>
</evidence>
<dbReference type="Proteomes" id="UP001165136">
    <property type="component" value="Unassembled WGS sequence"/>
</dbReference>
<keyword evidence="8" id="KW-1185">Reference proteome</keyword>
<sequence length="289" mass="30445">MYNNGDDAGSAEPRTPSQAVDRALSMLTLLAQRGPSGVTELAREIGVHKSTASRLMAALEKYRFVEQDGRRGKYRLGFGIVRLAGATAAQLDIAGESRPVCVRLASELRGTVSLSVLEGGSATAIVQEPDTERNWIGLRVPLHATASGKVLLASFGFEDLGAALAGPLERFTPQTVTSPGALLADLSRVLDRGWAAASGEFETDLNSVAVPVRGPGGRIAGALSVSAGADHLGVADFQDVARVLIQAAEEILDRLQRLAPLTDPAGYPGTTNTTTPPHRYIRNMNRGLP</sequence>
<evidence type="ECO:0000256" key="1">
    <source>
        <dbReference type="ARBA" id="ARBA00023015"/>
    </source>
</evidence>
<keyword evidence="1" id="KW-0805">Transcription regulation</keyword>
<dbReference type="SUPFAM" id="SSF46785">
    <property type="entry name" value="Winged helix' DNA-binding domain"/>
    <property type="match status" value="1"/>
</dbReference>
<dbReference type="PROSITE" id="PS51077">
    <property type="entry name" value="HTH_ICLR"/>
    <property type="match status" value="1"/>
</dbReference>
<dbReference type="Gene3D" id="3.30.450.40">
    <property type="match status" value="1"/>
</dbReference>
<dbReference type="SMART" id="SM00346">
    <property type="entry name" value="HTH_ICLR"/>
    <property type="match status" value="1"/>
</dbReference>
<dbReference type="InterPro" id="IPR036388">
    <property type="entry name" value="WH-like_DNA-bd_sf"/>
</dbReference>
<name>A0A9W6RCR7_9PSEU</name>
<dbReference type="Pfam" id="PF01614">
    <property type="entry name" value="IclR_C"/>
    <property type="match status" value="1"/>
</dbReference>
<gene>
    <name evidence="7" type="ORF">Atai01_81640</name>
</gene>
<dbReference type="InterPro" id="IPR029016">
    <property type="entry name" value="GAF-like_dom_sf"/>
</dbReference>
<dbReference type="PANTHER" id="PTHR30136">
    <property type="entry name" value="HELIX-TURN-HELIX TRANSCRIPTIONAL REGULATOR, ICLR FAMILY"/>
    <property type="match status" value="1"/>
</dbReference>
<dbReference type="RefSeq" id="WP_285491381.1">
    <property type="nucleotide sequence ID" value="NZ_BSTI01000039.1"/>
</dbReference>
<evidence type="ECO:0000256" key="3">
    <source>
        <dbReference type="ARBA" id="ARBA00023163"/>
    </source>
</evidence>
<feature type="domain" description="IclR-ED" evidence="6">
    <location>
        <begin position="79"/>
        <end position="257"/>
    </location>
</feature>